<feature type="domain" description="Protein kinase" evidence="3">
    <location>
        <begin position="1432"/>
        <end position="1804"/>
    </location>
</feature>
<dbReference type="SUPFAM" id="SSF56112">
    <property type="entry name" value="Protein kinase-like (PK-like)"/>
    <property type="match status" value="1"/>
</dbReference>
<dbReference type="InterPro" id="IPR000719">
    <property type="entry name" value="Prot_kinase_dom"/>
</dbReference>
<dbReference type="PROSITE" id="PS50011">
    <property type="entry name" value="PROTEIN_KINASE_DOM"/>
    <property type="match status" value="1"/>
</dbReference>
<dbReference type="PANTHER" id="PTHR48011:SF4">
    <property type="entry name" value="MITOGEN-ACTIVATED PROTEIN KINASE KINASE KINASE 19"/>
    <property type="match status" value="1"/>
</dbReference>
<dbReference type="PANTHER" id="PTHR48011">
    <property type="entry name" value="CCR4-NOT TRANSCRIPTIONAL COMPLEX SUBUNIT CAF120-RELATED"/>
    <property type="match status" value="1"/>
</dbReference>
<feature type="region of interest" description="Disordered" evidence="1">
    <location>
        <begin position="240"/>
        <end position="285"/>
    </location>
</feature>
<proteinExistence type="predicted"/>
<feature type="region of interest" description="Disordered" evidence="1">
    <location>
        <begin position="1255"/>
        <end position="1349"/>
    </location>
</feature>
<dbReference type="GO" id="GO:0005524">
    <property type="term" value="F:ATP binding"/>
    <property type="evidence" value="ECO:0007669"/>
    <property type="project" value="InterPro"/>
</dbReference>
<dbReference type="GO" id="GO:0004672">
    <property type="term" value="F:protein kinase activity"/>
    <property type="evidence" value="ECO:0007669"/>
    <property type="project" value="InterPro"/>
</dbReference>
<dbReference type="Gene3D" id="1.10.510.10">
    <property type="entry name" value="Transferase(Phosphotransferase) domain 1"/>
    <property type="match status" value="1"/>
</dbReference>
<feature type="compositionally biased region" description="Pro residues" evidence="1">
    <location>
        <begin position="934"/>
        <end position="950"/>
    </location>
</feature>
<feature type="region of interest" description="Disordered" evidence="1">
    <location>
        <begin position="1383"/>
        <end position="1410"/>
    </location>
</feature>
<dbReference type="GO" id="GO:0007165">
    <property type="term" value="P:signal transduction"/>
    <property type="evidence" value="ECO:0007669"/>
    <property type="project" value="TreeGrafter"/>
</dbReference>
<feature type="region of interest" description="Disordered" evidence="1">
    <location>
        <begin position="926"/>
        <end position="950"/>
    </location>
</feature>
<feature type="compositionally biased region" description="Low complexity" evidence="1">
    <location>
        <begin position="1074"/>
        <end position="1089"/>
    </location>
</feature>
<feature type="compositionally biased region" description="Polar residues" evidence="1">
    <location>
        <begin position="244"/>
        <end position="256"/>
    </location>
</feature>
<protein>
    <recommendedName>
        <fullName evidence="3">Protein kinase domain-containing protein</fullName>
    </recommendedName>
</protein>
<name>A0AAV1HQZ5_9CHLO</name>
<dbReference type="InterPro" id="IPR052751">
    <property type="entry name" value="Plant_MAPKKK"/>
</dbReference>
<feature type="compositionally biased region" description="Polar residues" evidence="1">
    <location>
        <begin position="1256"/>
        <end position="1274"/>
    </location>
</feature>
<feature type="compositionally biased region" description="Low complexity" evidence="1">
    <location>
        <begin position="494"/>
        <end position="533"/>
    </location>
</feature>
<feature type="compositionally biased region" description="Polar residues" evidence="1">
    <location>
        <begin position="1487"/>
        <end position="1497"/>
    </location>
</feature>
<feature type="compositionally biased region" description="Polar residues" evidence="1">
    <location>
        <begin position="264"/>
        <end position="285"/>
    </location>
</feature>
<feature type="compositionally biased region" description="Low complexity" evidence="1">
    <location>
        <begin position="1282"/>
        <end position="1296"/>
    </location>
</feature>
<feature type="region of interest" description="Disordered" evidence="1">
    <location>
        <begin position="102"/>
        <end position="218"/>
    </location>
</feature>
<dbReference type="SMART" id="SM00220">
    <property type="entry name" value="S_TKc"/>
    <property type="match status" value="1"/>
</dbReference>
<evidence type="ECO:0000313" key="5">
    <source>
        <dbReference type="Proteomes" id="UP001314263"/>
    </source>
</evidence>
<keyword evidence="2" id="KW-0472">Membrane</keyword>
<feature type="region of interest" description="Disordered" evidence="1">
    <location>
        <begin position="1807"/>
        <end position="1836"/>
    </location>
</feature>
<feature type="region of interest" description="Disordered" evidence="1">
    <location>
        <begin position="319"/>
        <end position="346"/>
    </location>
</feature>
<feature type="compositionally biased region" description="Polar residues" evidence="1">
    <location>
        <begin position="141"/>
        <end position="161"/>
    </location>
</feature>
<reference evidence="4 5" key="1">
    <citation type="submission" date="2023-10" db="EMBL/GenBank/DDBJ databases">
        <authorList>
            <person name="Maclean D."/>
            <person name="Macfadyen A."/>
        </authorList>
    </citation>
    <scope>NUCLEOTIDE SEQUENCE [LARGE SCALE GENOMIC DNA]</scope>
</reference>
<sequence>MKWSETDRYLDLQGRAGEGMRCLGGRLRSASLLACAVLLLAAPRRGSGQGLLLGGQLGSTPSLGRLLDPGPAVPVSNAAGGDDGGGLVGGAAGTGGASGGFSKPGGASAGGPSAAPTSAAADSDSTAPSPDGAVTVVVSPTPGSKTGARSATGSKAGSTSPAYRAVNTAAPGRYNAASPAQAPDSGFGSYSPQQWSPGQQWTPSPAWKAGASPATYSSPAGGYWSPGSWNAATSSWSPGAWVQTPGSPQPYGQASAQAVPPGLTTYSPQQYGRGATQQSTASPVNQLWTPTPTWTPAPSWTPSPAVVIPSPPPYLNTWTAPPPPGPAAAQSPAWAPSRSASSSDPMTYPKCGADACNAPQPSAFPGSTQAAALQFTLQLSANQGILPFRDSQIAAVSYATQALFGPLYGAGAVEVSNVEMLSSGTTQAGTQGVLARVSLSTTRLYLSSMTNVLRETSQDREYLNRLRAFGLPDLNDAYLVSIDTSDGLHLGSPTAAPAAASATGSAAQQSAPTSAPGASQSLAPASSSAFPWAEGANGPAQPTRLVPTNTPAAILAPMGPYQAPSTPQQVPGVMQAPLAAQGPGSTQPVNGMSQGPIAAQAPKATQVINGAVQGPIAAQAPKATQVVPSAVEGPIAAHAPEVAQGVPGASQGPSAAQAPKATQVVPGVVQGPIAAQAPKATQVVPGVVQGPLAAQAPKATQVVPGVVQGPLAAQAPKATQVVPGVVQGPLAAQAPKATQVVPGVVQGPIAAQAPSATQLVPGVVQGPVAAQGVAPAPAFSPAWGQPQPQPPSAAAAAPDSAPYEDAGINMTLALTGVSATTLAPATRQAITNAVAQQVSSVVADQIAVSPDAQPWTTRSLLQANGSQSTYYTVTIHPSAANRAAVQGQVARLAAMSPHDLQNLLRAQGLDVAGAAITTVDGKVNNNPGNFAPPGSWPAVPPTAPPQAPAPAPLLSGSQGMLPRWASAYTGDGAPAAAPVAAPAAVPFPALAPAVAPGSAAAPNTASAGSPAFSPLALPAPGQPTNFTMELSGPAIDQLAAQSGDSAQFQQAIASLLPGISPQQLAVNVQRPGLQQFPSGGSSQGLSGAGRRMLASPERTLDVSIMPQPGQDTSQALQNLASMPSATLLQRLRGHGLDLTSAKMATVNGQPVQGQQPSQADQISPSSAPNAAANVHAASNAYAILGATLGFLVLLGIIALIVRCSRRKRRFAPPPSPVYISHSETVRNPALRHLGRPASAGAARHARNDTHLGLLQGQESSTSGLDRMSSTQTSTKDLRGSHEAAGAAAGSSVATGAERLPSVASSRSPEPKKPWAKPAGIPPGQLPQQAAASESRPASARADAPPKRGASLTSALPALKLPTSSFRQQQEGTVVNPLALMGSSAAAQRTPTRHSSQGKPAGSPLAGSPVAEDLDLMSDASIGRLRRMASDTQESVERTGSGIGGSLLSSRQGSPRTEHGILSTIPASEHFNNPLLTTGGSSRVPGMSTASVPSSPRQATRTAEEARMAEENMAAVRSALADMLAHGGSFAGKYVLRQEPVKGQGFVSALAAERHPPSRSALCRFFMKRADYEQERDMLARLSAAELVPEVLDAFDKGTVPGAPHLPPCLVTDAGDYSLAEWPMKRARTPDDVQKRAVLAMVVKTLAGLHGRSIVHGALSPSAVIWHSRDNAMKVADLCCAAPPGELAPHVTPTLRFSPPESVTAAGKGRCSMAAFSVDMWSLGMLAYYIFEGRTMFEDATSPEFASMMAGTQALPWEQQEGHPLNRMDNAAARTFIMSLLKRDPAQRWTMRQVLGCALFRHPVRGARGGQSAARRGADQPGAPAEPAARRILRTAP</sequence>
<feature type="compositionally biased region" description="Low complexity" evidence="1">
    <location>
        <begin position="110"/>
        <end position="133"/>
    </location>
</feature>
<evidence type="ECO:0000256" key="2">
    <source>
        <dbReference type="SAM" id="Phobius"/>
    </source>
</evidence>
<feature type="region of interest" description="Disordered" evidence="1">
    <location>
        <begin position="494"/>
        <end position="547"/>
    </location>
</feature>
<dbReference type="Proteomes" id="UP001314263">
    <property type="component" value="Unassembled WGS sequence"/>
</dbReference>
<organism evidence="4 5">
    <name type="scientific">Coccomyxa viridis</name>
    <dbReference type="NCBI Taxonomy" id="1274662"/>
    <lineage>
        <taxon>Eukaryota</taxon>
        <taxon>Viridiplantae</taxon>
        <taxon>Chlorophyta</taxon>
        <taxon>core chlorophytes</taxon>
        <taxon>Trebouxiophyceae</taxon>
        <taxon>Trebouxiophyceae incertae sedis</taxon>
        <taxon>Coccomyxaceae</taxon>
        <taxon>Coccomyxa</taxon>
    </lineage>
</organism>
<accession>A0AAV1HQZ5</accession>
<keyword evidence="5" id="KW-1185">Reference proteome</keyword>
<keyword evidence="2" id="KW-1133">Transmembrane helix</keyword>
<feature type="compositionally biased region" description="Polar residues" evidence="1">
    <location>
        <begin position="1384"/>
        <end position="1397"/>
    </location>
</feature>
<comment type="caution">
    <text evidence="4">The sequence shown here is derived from an EMBL/GenBank/DDBJ whole genome shotgun (WGS) entry which is preliminary data.</text>
</comment>
<feature type="compositionally biased region" description="Low complexity" evidence="1">
    <location>
        <begin position="327"/>
        <end position="343"/>
    </location>
</feature>
<evidence type="ECO:0000256" key="1">
    <source>
        <dbReference type="SAM" id="MobiDB-lite"/>
    </source>
</evidence>
<feature type="compositionally biased region" description="Polar residues" evidence="1">
    <location>
        <begin position="1469"/>
        <end position="1480"/>
    </location>
</feature>
<feature type="compositionally biased region" description="Low complexity" evidence="1">
    <location>
        <begin position="1329"/>
        <end position="1342"/>
    </location>
</feature>
<feature type="region of interest" description="Disordered" evidence="1">
    <location>
        <begin position="1074"/>
        <end position="1093"/>
    </location>
</feature>
<feature type="compositionally biased region" description="Polar residues" evidence="1">
    <location>
        <begin position="1148"/>
        <end position="1162"/>
    </location>
</feature>
<keyword evidence="2" id="KW-0812">Transmembrane</keyword>
<evidence type="ECO:0000259" key="3">
    <source>
        <dbReference type="PROSITE" id="PS50011"/>
    </source>
</evidence>
<dbReference type="Pfam" id="PF00069">
    <property type="entry name" value="Pkinase"/>
    <property type="match status" value="1"/>
</dbReference>
<evidence type="ECO:0000313" key="4">
    <source>
        <dbReference type="EMBL" id="CAK0732388.1"/>
    </source>
</evidence>
<feature type="region of interest" description="Disordered" evidence="1">
    <location>
        <begin position="1426"/>
        <end position="1502"/>
    </location>
</feature>
<feature type="compositionally biased region" description="Polar residues" evidence="1">
    <location>
        <begin position="188"/>
        <end position="203"/>
    </location>
</feature>
<gene>
    <name evidence="4" type="ORF">CVIRNUC_000125</name>
</gene>
<feature type="transmembrane region" description="Helical" evidence="2">
    <location>
        <begin position="1180"/>
        <end position="1201"/>
    </location>
</feature>
<feature type="region of interest" description="Disordered" evidence="1">
    <location>
        <begin position="1148"/>
        <end position="1167"/>
    </location>
</feature>
<dbReference type="InterPro" id="IPR011009">
    <property type="entry name" value="Kinase-like_dom_sf"/>
</dbReference>
<feature type="region of interest" description="Disordered" evidence="1">
    <location>
        <begin position="779"/>
        <end position="800"/>
    </location>
</feature>
<dbReference type="EMBL" id="CAUYUE010000001">
    <property type="protein sequence ID" value="CAK0732388.1"/>
    <property type="molecule type" value="Genomic_DNA"/>
</dbReference>